<dbReference type="KEGG" id="esa:ESA_02508"/>
<keyword evidence="2" id="KW-1185">Reference proteome</keyword>
<dbReference type="Proteomes" id="UP000000260">
    <property type="component" value="Chromosome"/>
</dbReference>
<proteinExistence type="predicted"/>
<protein>
    <submittedName>
        <fullName evidence="1">Uncharacterized protein</fullName>
    </submittedName>
</protein>
<dbReference type="EMBL" id="CP000783">
    <property type="protein sequence ID" value="ABU77753.1"/>
    <property type="molecule type" value="Genomic_DNA"/>
</dbReference>
<organism evidence="1 2">
    <name type="scientific">Cronobacter sakazakii (strain ATCC BAA-894)</name>
    <name type="common">Enterobacter sakazakii</name>
    <dbReference type="NCBI Taxonomy" id="290339"/>
    <lineage>
        <taxon>Bacteria</taxon>
        <taxon>Pseudomonadati</taxon>
        <taxon>Pseudomonadota</taxon>
        <taxon>Gammaproteobacteria</taxon>
        <taxon>Enterobacterales</taxon>
        <taxon>Enterobacteriaceae</taxon>
        <taxon>Cronobacter</taxon>
    </lineage>
</organism>
<accession>A7MF05</accession>
<name>A7MF05_CROS8</name>
<dbReference type="AlphaFoldDB" id="A7MF05"/>
<evidence type="ECO:0000313" key="2">
    <source>
        <dbReference type="Proteomes" id="UP000000260"/>
    </source>
</evidence>
<evidence type="ECO:0000313" key="1">
    <source>
        <dbReference type="EMBL" id="ABU77753.1"/>
    </source>
</evidence>
<dbReference type="HOGENOM" id="CLU_2914753_0_0_6"/>
<reference evidence="1 2" key="1">
    <citation type="journal article" date="2010" name="PLoS ONE">
        <title>Genome sequence of Cronobacter sakazakii BAA-894 and comparative genomic hybridization analysis with other Cronobacter species.</title>
        <authorList>
            <person name="Kucerova E."/>
            <person name="Clifton S.W."/>
            <person name="Xia X.Q."/>
            <person name="Long F."/>
            <person name="Porwollik S."/>
            <person name="Fulton L."/>
            <person name="Fronick C."/>
            <person name="Minx P."/>
            <person name="Kyung K."/>
            <person name="Warren W."/>
            <person name="Fulton R."/>
            <person name="Feng D."/>
            <person name="Wollam A."/>
            <person name="Shah N."/>
            <person name="Bhonagiri V."/>
            <person name="Nash W.E."/>
            <person name="Hallsworth-Pepin K."/>
            <person name="Wilson R.K."/>
            <person name="McClelland M."/>
            <person name="Forsythe S.J."/>
        </authorList>
    </citation>
    <scope>NUCLEOTIDE SEQUENCE [LARGE SCALE GENOMIC DNA]</scope>
    <source>
        <strain evidence="1 2">ATCC BAA-894</strain>
    </source>
</reference>
<gene>
    <name evidence="1" type="ordered locus">ESA_02508</name>
</gene>
<sequence>MTERAVGMYVSPFTPPAGLYITFASFYIQNSSESAATIMIFIEKTQPPENNFAEYLRAEPSPARNRSA</sequence>